<dbReference type="InterPro" id="IPR013767">
    <property type="entry name" value="PAS_fold"/>
</dbReference>
<dbReference type="Gene3D" id="3.30.450.20">
    <property type="entry name" value="PAS domain"/>
    <property type="match status" value="1"/>
</dbReference>
<dbReference type="NCBIfam" id="TIGR00229">
    <property type="entry name" value="sensory_box"/>
    <property type="match status" value="1"/>
</dbReference>
<keyword evidence="5" id="KW-0238">DNA-binding</keyword>
<gene>
    <name evidence="10" type="ORF">HNQ81_003474</name>
</gene>
<dbReference type="InterPro" id="IPR030828">
    <property type="entry name" value="HTH_TyrR"/>
</dbReference>
<dbReference type="SUPFAM" id="SSF52540">
    <property type="entry name" value="P-loop containing nucleoside triphosphate hydrolases"/>
    <property type="match status" value="1"/>
</dbReference>
<evidence type="ECO:0000256" key="7">
    <source>
        <dbReference type="ARBA" id="ARBA00029500"/>
    </source>
</evidence>
<dbReference type="AlphaFoldDB" id="A0A840UU39"/>
<dbReference type="GO" id="GO:0006355">
    <property type="term" value="P:regulation of DNA-templated transcription"/>
    <property type="evidence" value="ECO:0007669"/>
    <property type="project" value="InterPro"/>
</dbReference>
<dbReference type="RefSeq" id="WP_183352572.1">
    <property type="nucleotide sequence ID" value="NZ_JACHEO010000037.1"/>
</dbReference>
<dbReference type="CDD" id="cd00009">
    <property type="entry name" value="AAA"/>
    <property type="match status" value="1"/>
</dbReference>
<dbReference type="Pfam" id="PF25601">
    <property type="entry name" value="AAA_lid_14"/>
    <property type="match status" value="1"/>
</dbReference>
<organism evidence="10 11">
    <name type="scientific">Desulfoprunum benzoelyticum</name>
    <dbReference type="NCBI Taxonomy" id="1506996"/>
    <lineage>
        <taxon>Bacteria</taxon>
        <taxon>Pseudomonadati</taxon>
        <taxon>Thermodesulfobacteriota</taxon>
        <taxon>Desulfobulbia</taxon>
        <taxon>Desulfobulbales</taxon>
        <taxon>Desulfobulbaceae</taxon>
        <taxon>Desulfoprunum</taxon>
    </lineage>
</organism>
<dbReference type="InterPro" id="IPR025662">
    <property type="entry name" value="Sigma_54_int_dom_ATP-bd_1"/>
</dbReference>
<dbReference type="Pfam" id="PF00989">
    <property type="entry name" value="PAS"/>
    <property type="match status" value="1"/>
</dbReference>
<dbReference type="CDD" id="cd00130">
    <property type="entry name" value="PAS"/>
    <property type="match status" value="1"/>
</dbReference>
<comment type="caution">
    <text evidence="10">The sequence shown here is derived from an EMBL/GenBank/DDBJ whole genome shotgun (WGS) entry which is preliminary data.</text>
</comment>
<dbReference type="InterPro" id="IPR025944">
    <property type="entry name" value="Sigma_54_int_dom_CS"/>
</dbReference>
<evidence type="ECO:0000256" key="5">
    <source>
        <dbReference type="ARBA" id="ARBA00023125"/>
    </source>
</evidence>
<evidence type="ECO:0000313" key="11">
    <source>
        <dbReference type="Proteomes" id="UP000539642"/>
    </source>
</evidence>
<evidence type="ECO:0000256" key="4">
    <source>
        <dbReference type="ARBA" id="ARBA00023015"/>
    </source>
</evidence>
<keyword evidence="4" id="KW-0805">Transcription regulation</keyword>
<dbReference type="InterPro" id="IPR025943">
    <property type="entry name" value="Sigma_54_int_dom_ATP-bd_2"/>
</dbReference>
<dbReference type="InterPro" id="IPR009057">
    <property type="entry name" value="Homeodomain-like_sf"/>
</dbReference>
<dbReference type="PANTHER" id="PTHR32071">
    <property type="entry name" value="TRANSCRIPTIONAL REGULATORY PROTEIN"/>
    <property type="match status" value="1"/>
</dbReference>
<evidence type="ECO:0000256" key="1">
    <source>
        <dbReference type="ARBA" id="ARBA00022741"/>
    </source>
</evidence>
<keyword evidence="6" id="KW-0804">Transcription</keyword>
<dbReference type="PROSITE" id="PS50112">
    <property type="entry name" value="PAS"/>
    <property type="match status" value="1"/>
</dbReference>
<evidence type="ECO:0000259" key="8">
    <source>
        <dbReference type="PROSITE" id="PS50045"/>
    </source>
</evidence>
<proteinExistence type="predicted"/>
<dbReference type="PROSITE" id="PS00675">
    <property type="entry name" value="SIGMA54_INTERACT_1"/>
    <property type="match status" value="1"/>
</dbReference>
<protein>
    <recommendedName>
        <fullName evidence="7">HTH-type transcriptional regulatory protein TyrR</fullName>
    </recommendedName>
</protein>
<dbReference type="InterPro" id="IPR000014">
    <property type="entry name" value="PAS"/>
</dbReference>
<keyword evidence="1" id="KW-0547">Nucleotide-binding</keyword>
<keyword evidence="2" id="KW-0058">Aromatic hydrocarbons catabolism</keyword>
<sequence>MSAKNTIDERSYEYLIRQFETIFHSSSDGIWVCDGNGMVININRASEILNGIRAEDVIGHNIKDLVARKIFDHSVTTRVMATGLRQTVMQFIPKTGKYLLSTGTPSLTEDGRIALIVVNERDMTELNTLRQEFEKSQQVREKYRQELSDISLLELERNDIVAESAAMRRILQMALKLSHIGASNILVLGESGTGKGLLARLIHKNSARNTHPLVEINCAALPENLLEAELFGYQKGAFTGADEKGKIGLFELAQGGTLFLDEIGDMPLQLQAKLLKYLDNKEIRRVGGTRSIKVDCATIAATNKDLKTLVAEKAFRQDLYYRLNSFILQLPPLRERREDIAGLVRFYLSEANRTYNCARTISPRAMRSLQEYRFPGNVRELRNIIENGVVMSNDDQITEFILASIDEQVPGGLESFPRPATTGEGLAGKLQAYERELLLEARRRCRTTREAARQLGISQPSVVRKYKQYKID</sequence>
<dbReference type="GO" id="GO:0005524">
    <property type="term" value="F:ATP binding"/>
    <property type="evidence" value="ECO:0007669"/>
    <property type="project" value="UniProtKB-KW"/>
</dbReference>
<dbReference type="EMBL" id="JACHEO010000037">
    <property type="protein sequence ID" value="MBB5349717.1"/>
    <property type="molecule type" value="Genomic_DNA"/>
</dbReference>
<dbReference type="Gene3D" id="3.40.50.300">
    <property type="entry name" value="P-loop containing nucleotide triphosphate hydrolases"/>
    <property type="match status" value="1"/>
</dbReference>
<dbReference type="SMART" id="SM00382">
    <property type="entry name" value="AAA"/>
    <property type="match status" value="1"/>
</dbReference>
<dbReference type="Gene3D" id="1.10.8.60">
    <property type="match status" value="1"/>
</dbReference>
<keyword evidence="11" id="KW-1185">Reference proteome</keyword>
<accession>A0A840UU39</accession>
<dbReference type="Gene3D" id="1.10.10.60">
    <property type="entry name" value="Homeodomain-like"/>
    <property type="match status" value="1"/>
</dbReference>
<dbReference type="SUPFAM" id="SSF55785">
    <property type="entry name" value="PYP-like sensor domain (PAS domain)"/>
    <property type="match status" value="1"/>
</dbReference>
<evidence type="ECO:0000259" key="9">
    <source>
        <dbReference type="PROSITE" id="PS50112"/>
    </source>
</evidence>
<dbReference type="SMART" id="SM00091">
    <property type="entry name" value="PAS"/>
    <property type="match status" value="1"/>
</dbReference>
<dbReference type="PROSITE" id="PS00676">
    <property type="entry name" value="SIGMA54_INTERACT_2"/>
    <property type="match status" value="1"/>
</dbReference>
<evidence type="ECO:0000256" key="2">
    <source>
        <dbReference type="ARBA" id="ARBA00022797"/>
    </source>
</evidence>
<keyword evidence="3" id="KW-0067">ATP-binding</keyword>
<evidence type="ECO:0000256" key="3">
    <source>
        <dbReference type="ARBA" id="ARBA00022840"/>
    </source>
</evidence>
<feature type="domain" description="Sigma-54 factor interaction" evidence="8">
    <location>
        <begin position="160"/>
        <end position="390"/>
    </location>
</feature>
<dbReference type="SUPFAM" id="SSF46689">
    <property type="entry name" value="Homeodomain-like"/>
    <property type="match status" value="1"/>
</dbReference>
<dbReference type="InterPro" id="IPR003593">
    <property type="entry name" value="AAA+_ATPase"/>
</dbReference>
<dbReference type="Pfam" id="PF18024">
    <property type="entry name" value="HTH_50"/>
    <property type="match status" value="1"/>
</dbReference>
<dbReference type="GO" id="GO:0003677">
    <property type="term" value="F:DNA binding"/>
    <property type="evidence" value="ECO:0007669"/>
    <property type="project" value="UniProtKB-KW"/>
</dbReference>
<reference evidence="10 11" key="1">
    <citation type="submission" date="2020-08" db="EMBL/GenBank/DDBJ databases">
        <title>Genomic Encyclopedia of Type Strains, Phase IV (KMG-IV): sequencing the most valuable type-strain genomes for metagenomic binning, comparative biology and taxonomic classification.</title>
        <authorList>
            <person name="Goeker M."/>
        </authorList>
    </citation>
    <scope>NUCLEOTIDE SEQUENCE [LARGE SCALE GENOMIC DNA]</scope>
    <source>
        <strain evidence="10 11">DSM 28570</strain>
    </source>
</reference>
<dbReference type="Pfam" id="PF00158">
    <property type="entry name" value="Sigma54_activat"/>
    <property type="match status" value="1"/>
</dbReference>
<dbReference type="InterPro" id="IPR002078">
    <property type="entry name" value="Sigma_54_int"/>
</dbReference>
<evidence type="ECO:0000256" key="6">
    <source>
        <dbReference type="ARBA" id="ARBA00023163"/>
    </source>
</evidence>
<dbReference type="InterPro" id="IPR027417">
    <property type="entry name" value="P-loop_NTPase"/>
</dbReference>
<feature type="domain" description="PAS" evidence="9">
    <location>
        <begin position="15"/>
        <end position="66"/>
    </location>
</feature>
<dbReference type="PROSITE" id="PS00688">
    <property type="entry name" value="SIGMA54_INTERACT_3"/>
    <property type="match status" value="1"/>
</dbReference>
<dbReference type="FunFam" id="3.40.50.300:FF:000006">
    <property type="entry name" value="DNA-binding transcriptional regulator NtrC"/>
    <property type="match status" value="1"/>
</dbReference>
<dbReference type="PROSITE" id="PS50045">
    <property type="entry name" value="SIGMA54_INTERACT_4"/>
    <property type="match status" value="1"/>
</dbReference>
<dbReference type="InterPro" id="IPR058031">
    <property type="entry name" value="AAA_lid_NorR"/>
</dbReference>
<evidence type="ECO:0000313" key="10">
    <source>
        <dbReference type="EMBL" id="MBB5349717.1"/>
    </source>
</evidence>
<name>A0A840UU39_9BACT</name>
<dbReference type="InterPro" id="IPR035965">
    <property type="entry name" value="PAS-like_dom_sf"/>
</dbReference>
<dbReference type="Proteomes" id="UP000539642">
    <property type="component" value="Unassembled WGS sequence"/>
</dbReference>